<evidence type="ECO:0000313" key="2">
    <source>
        <dbReference type="EMBL" id="EEA06542.1"/>
    </source>
</evidence>
<keyword evidence="1" id="KW-1133">Transmembrane helix</keyword>
<dbReference type="RefSeq" id="XP_002140891.1">
    <property type="nucleotide sequence ID" value="XM_002140855.1"/>
</dbReference>
<keyword evidence="1" id="KW-0812">Transmembrane</keyword>
<dbReference type="GeneID" id="6996148"/>
<dbReference type="Proteomes" id="UP000001460">
    <property type="component" value="Unassembled WGS sequence"/>
</dbReference>
<sequence>MENCKKIKIRTAYSLYLVLITLIIILWDVCASKPLYNKYSKSNPELNDNSKPQIIESVPIQEINPYNEEVLNDTIEELTDISNDVETKLEELKQREAIMNIDKRNIGIFASITMIVLIILFYLGVAHMEDALKDASILHGDDIGSPQSLLYDPRW</sequence>
<dbReference type="AlphaFoldDB" id="B6AEC5"/>
<accession>B6AEC5</accession>
<feature type="transmembrane region" description="Helical" evidence="1">
    <location>
        <begin position="12"/>
        <end position="36"/>
    </location>
</feature>
<dbReference type="EMBL" id="DS989730">
    <property type="protein sequence ID" value="EEA06542.1"/>
    <property type="molecule type" value="Genomic_DNA"/>
</dbReference>
<gene>
    <name evidence="2" type="ORF">CMU_012160</name>
</gene>
<keyword evidence="1" id="KW-0472">Membrane</keyword>
<protein>
    <submittedName>
        <fullName evidence="2">Uncharacterized protein</fullName>
    </submittedName>
</protein>
<name>B6AEC5_CRYMR</name>
<evidence type="ECO:0000256" key="1">
    <source>
        <dbReference type="SAM" id="Phobius"/>
    </source>
</evidence>
<organism evidence="2 3">
    <name type="scientific">Cryptosporidium muris (strain RN66)</name>
    <dbReference type="NCBI Taxonomy" id="441375"/>
    <lineage>
        <taxon>Eukaryota</taxon>
        <taxon>Sar</taxon>
        <taxon>Alveolata</taxon>
        <taxon>Apicomplexa</taxon>
        <taxon>Conoidasida</taxon>
        <taxon>Coccidia</taxon>
        <taxon>Eucoccidiorida</taxon>
        <taxon>Eimeriorina</taxon>
        <taxon>Cryptosporidiidae</taxon>
        <taxon>Cryptosporidium</taxon>
    </lineage>
</organism>
<proteinExistence type="predicted"/>
<evidence type="ECO:0000313" key="3">
    <source>
        <dbReference type="Proteomes" id="UP000001460"/>
    </source>
</evidence>
<dbReference type="OrthoDB" id="342413at2759"/>
<feature type="transmembrane region" description="Helical" evidence="1">
    <location>
        <begin position="106"/>
        <end position="125"/>
    </location>
</feature>
<dbReference type="VEuPathDB" id="CryptoDB:CMU_012160"/>
<reference evidence="2" key="1">
    <citation type="submission" date="2008-06" db="EMBL/GenBank/DDBJ databases">
        <authorList>
            <person name="Lorenzi H."/>
            <person name="Inman J."/>
            <person name="Miller J."/>
            <person name="Schobel S."/>
            <person name="Amedeo P."/>
            <person name="Caler E.V."/>
            <person name="da Silva J."/>
        </authorList>
    </citation>
    <scope>NUCLEOTIDE SEQUENCE [LARGE SCALE GENOMIC DNA]</scope>
    <source>
        <strain evidence="2">RN66</strain>
    </source>
</reference>
<keyword evidence="3" id="KW-1185">Reference proteome</keyword>